<dbReference type="GO" id="GO:0003677">
    <property type="term" value="F:DNA binding"/>
    <property type="evidence" value="ECO:0007669"/>
    <property type="project" value="UniProtKB-KW"/>
</dbReference>
<dbReference type="Gene3D" id="2.60.120.10">
    <property type="entry name" value="Jelly Rolls"/>
    <property type="match status" value="1"/>
</dbReference>
<evidence type="ECO:0000256" key="3">
    <source>
        <dbReference type="ARBA" id="ARBA00023163"/>
    </source>
</evidence>
<evidence type="ECO:0000259" key="4">
    <source>
        <dbReference type="PROSITE" id="PS51063"/>
    </source>
</evidence>
<reference evidence="6" key="1">
    <citation type="submission" date="2018-05" db="EMBL/GenBank/DDBJ databases">
        <authorList>
            <person name="Li X."/>
        </authorList>
    </citation>
    <scope>NUCLEOTIDE SEQUENCE [LARGE SCALE GENOMIC DNA]</scope>
    <source>
        <strain evidence="6">LX32</strain>
    </source>
</reference>
<dbReference type="InterPro" id="IPR012318">
    <property type="entry name" value="HTH_CRP"/>
</dbReference>
<evidence type="ECO:0000313" key="5">
    <source>
        <dbReference type="EMBL" id="RAK54539.1"/>
    </source>
</evidence>
<sequence>MKWGARLNLVYSSTARPVVFEGRMLIRLAENLSLYGALTEEDRRAVGALPAAMRRFPAGEDIVIEGDAPAQCRVLISGQAFRHRTLPDGRRQIMSFHAQGEICDIEGLLLSMDHTVTALSPCEVAFVPHVALETLLEAHPNVMRALWRASLIDGAIFREWMLGMGRRTAKARIAHLFCEVFTRMRMAGLVEKNRCRFPVTQTHLSDALGLSVVHTNRVLQELRGEGLIAFRGGELAVLNWAGLQAAGEFDPSYLHLGASRR</sequence>
<feature type="domain" description="HTH crp-type" evidence="4">
    <location>
        <begin position="167"/>
        <end position="241"/>
    </location>
</feature>
<dbReference type="GO" id="GO:0005829">
    <property type="term" value="C:cytosol"/>
    <property type="evidence" value="ECO:0007669"/>
    <property type="project" value="TreeGrafter"/>
</dbReference>
<name>A0A328AIU7_9CAUL</name>
<evidence type="ECO:0000256" key="2">
    <source>
        <dbReference type="ARBA" id="ARBA00023125"/>
    </source>
</evidence>
<dbReference type="InterPro" id="IPR036390">
    <property type="entry name" value="WH_DNA-bd_sf"/>
</dbReference>
<dbReference type="EMBL" id="QFYQ01000001">
    <property type="protein sequence ID" value="RAK54539.1"/>
    <property type="molecule type" value="Genomic_DNA"/>
</dbReference>
<proteinExistence type="predicted"/>
<evidence type="ECO:0000256" key="1">
    <source>
        <dbReference type="ARBA" id="ARBA00023015"/>
    </source>
</evidence>
<keyword evidence="6" id="KW-1185">Reference proteome</keyword>
<organism evidence="5 6">
    <name type="scientific">Phenylobacterium soli</name>
    <dbReference type="NCBI Taxonomy" id="2170551"/>
    <lineage>
        <taxon>Bacteria</taxon>
        <taxon>Pseudomonadati</taxon>
        <taxon>Pseudomonadota</taxon>
        <taxon>Alphaproteobacteria</taxon>
        <taxon>Caulobacterales</taxon>
        <taxon>Caulobacteraceae</taxon>
        <taxon>Phenylobacterium</taxon>
    </lineage>
</organism>
<dbReference type="OrthoDB" id="7584044at2"/>
<dbReference type="AlphaFoldDB" id="A0A328AIU7"/>
<dbReference type="Proteomes" id="UP000249254">
    <property type="component" value="Unassembled WGS sequence"/>
</dbReference>
<evidence type="ECO:0000313" key="6">
    <source>
        <dbReference type="Proteomes" id="UP000249254"/>
    </source>
</evidence>
<dbReference type="InterPro" id="IPR050397">
    <property type="entry name" value="Env_Response_Regulators"/>
</dbReference>
<dbReference type="SMART" id="SM00419">
    <property type="entry name" value="HTH_CRP"/>
    <property type="match status" value="1"/>
</dbReference>
<dbReference type="SUPFAM" id="SSF46785">
    <property type="entry name" value="Winged helix' DNA-binding domain"/>
    <property type="match status" value="1"/>
</dbReference>
<dbReference type="InterPro" id="IPR014710">
    <property type="entry name" value="RmlC-like_jellyroll"/>
</dbReference>
<protein>
    <submittedName>
        <fullName evidence="5">Crp/Fnr family transcriptional regulator</fullName>
    </submittedName>
</protein>
<comment type="caution">
    <text evidence="5">The sequence shown here is derived from an EMBL/GenBank/DDBJ whole genome shotgun (WGS) entry which is preliminary data.</text>
</comment>
<dbReference type="Pfam" id="PF00027">
    <property type="entry name" value="cNMP_binding"/>
    <property type="match status" value="1"/>
</dbReference>
<keyword evidence="2" id="KW-0238">DNA-binding</keyword>
<dbReference type="InterPro" id="IPR000595">
    <property type="entry name" value="cNMP-bd_dom"/>
</dbReference>
<dbReference type="CDD" id="cd00038">
    <property type="entry name" value="CAP_ED"/>
    <property type="match status" value="1"/>
</dbReference>
<dbReference type="InterPro" id="IPR018490">
    <property type="entry name" value="cNMP-bd_dom_sf"/>
</dbReference>
<dbReference type="Pfam" id="PF13545">
    <property type="entry name" value="HTH_Crp_2"/>
    <property type="match status" value="1"/>
</dbReference>
<dbReference type="GO" id="GO:0003700">
    <property type="term" value="F:DNA-binding transcription factor activity"/>
    <property type="evidence" value="ECO:0007669"/>
    <property type="project" value="TreeGrafter"/>
</dbReference>
<dbReference type="Gene3D" id="1.10.10.10">
    <property type="entry name" value="Winged helix-like DNA-binding domain superfamily/Winged helix DNA-binding domain"/>
    <property type="match status" value="1"/>
</dbReference>
<dbReference type="PANTHER" id="PTHR24567:SF68">
    <property type="entry name" value="DNA-BINDING TRANSCRIPTIONAL DUAL REGULATOR CRP"/>
    <property type="match status" value="1"/>
</dbReference>
<dbReference type="SUPFAM" id="SSF51206">
    <property type="entry name" value="cAMP-binding domain-like"/>
    <property type="match status" value="1"/>
</dbReference>
<keyword evidence="1" id="KW-0805">Transcription regulation</keyword>
<dbReference type="PANTHER" id="PTHR24567">
    <property type="entry name" value="CRP FAMILY TRANSCRIPTIONAL REGULATORY PROTEIN"/>
    <property type="match status" value="1"/>
</dbReference>
<accession>A0A328AIU7</accession>
<dbReference type="SMART" id="SM00100">
    <property type="entry name" value="cNMP"/>
    <property type="match status" value="1"/>
</dbReference>
<gene>
    <name evidence="5" type="ORF">DJ017_08395</name>
</gene>
<dbReference type="PROSITE" id="PS51063">
    <property type="entry name" value="HTH_CRP_2"/>
    <property type="match status" value="1"/>
</dbReference>
<dbReference type="InterPro" id="IPR036388">
    <property type="entry name" value="WH-like_DNA-bd_sf"/>
</dbReference>
<keyword evidence="3" id="KW-0804">Transcription</keyword>